<evidence type="ECO:0000256" key="1">
    <source>
        <dbReference type="ARBA" id="ARBA00001936"/>
    </source>
</evidence>
<evidence type="ECO:0000256" key="14">
    <source>
        <dbReference type="SAM" id="MobiDB-lite"/>
    </source>
</evidence>
<evidence type="ECO:0000256" key="2">
    <source>
        <dbReference type="ARBA" id="ARBA00001946"/>
    </source>
</evidence>
<keyword evidence="17" id="KW-1185">Reference proteome</keyword>
<dbReference type="GO" id="GO:0016020">
    <property type="term" value="C:membrane"/>
    <property type="evidence" value="ECO:0007669"/>
    <property type="project" value="InterPro"/>
</dbReference>
<dbReference type="GO" id="GO:0004576">
    <property type="term" value="F:oligosaccharyl transferase activity"/>
    <property type="evidence" value="ECO:0007669"/>
    <property type="project" value="InterPro"/>
</dbReference>
<comment type="pathway">
    <text evidence="4">Protein modification; protein glycosylation.</text>
</comment>
<evidence type="ECO:0000256" key="4">
    <source>
        <dbReference type="ARBA" id="ARBA00004922"/>
    </source>
</evidence>
<dbReference type="GO" id="GO:0012505">
    <property type="term" value="C:endomembrane system"/>
    <property type="evidence" value="ECO:0007669"/>
    <property type="project" value="UniProtKB-SubCell"/>
</dbReference>
<evidence type="ECO:0000256" key="5">
    <source>
        <dbReference type="ARBA" id="ARBA00010810"/>
    </source>
</evidence>
<keyword evidence="12" id="KW-0472">Membrane</keyword>
<dbReference type="Proteomes" id="UP001190700">
    <property type="component" value="Unassembled WGS sequence"/>
</dbReference>
<proteinExistence type="inferred from homology"/>
<feature type="compositionally biased region" description="Basic and acidic residues" evidence="14">
    <location>
        <begin position="373"/>
        <end position="386"/>
    </location>
</feature>
<sequence length="474" mass="53670">MQMARLIIIAGPVASALSGMAIGMATDWALSQLWWRSPPSPPYTDHGKVRRYATALYDCAPMRIVRLVAAAVMFMVAVQKGPKYWKEFNDHAQLVARSTSNPQIMFKGTLRDGREVMVDDYRDAYFWLRDNTPEDSRVMAWWDYGYQITGIGNRTTIADGNTWNHEHIATLGHALTSPVKDAHRIIRHLADYVLVWAGGGGDDLAKSPHLARISNSVYEGKCPGDPTCRHFGFDSRSGAATPSMQASLLFNLHQHNQRQGVSVDSNRFQEVYMSKYGKVRIFKVMSVSEKSKKWVANPANRNCDAPGSWYCTGNYPPALDWLISQRKNFAQLEDFNVKKDKKSEEYTKQYLSRMAGESPTESAESSAPKQPAPKKEKEVKKDKPAFTKKAAERVEWTNTEDSTQMWQLINDGNIKELQPWLDEKPERALLRSEDGRGPMWWAHEKKDKDIIALLKKVGVRSDLKDAKGKTPKDV</sequence>
<feature type="region of interest" description="Disordered" evidence="14">
    <location>
        <begin position="351"/>
        <end position="386"/>
    </location>
</feature>
<organism evidence="16 17">
    <name type="scientific">Cymbomonas tetramitiformis</name>
    <dbReference type="NCBI Taxonomy" id="36881"/>
    <lineage>
        <taxon>Eukaryota</taxon>
        <taxon>Viridiplantae</taxon>
        <taxon>Chlorophyta</taxon>
        <taxon>Pyramimonadophyceae</taxon>
        <taxon>Pyramimonadales</taxon>
        <taxon>Pyramimonadaceae</taxon>
        <taxon>Cymbomonas</taxon>
    </lineage>
</organism>
<dbReference type="Gene3D" id="1.25.40.20">
    <property type="entry name" value="Ankyrin repeat-containing domain"/>
    <property type="match status" value="1"/>
</dbReference>
<evidence type="ECO:0000256" key="13">
    <source>
        <dbReference type="ARBA" id="ARBA00023211"/>
    </source>
</evidence>
<keyword evidence="6" id="KW-0328">Glycosyltransferase</keyword>
<keyword evidence="7" id="KW-0808">Transferase</keyword>
<protein>
    <recommendedName>
        <fullName evidence="15">STT3/PglB/AglB core domain-containing protein</fullName>
    </recommendedName>
</protein>
<dbReference type="PANTHER" id="PTHR13872:SF1">
    <property type="entry name" value="DOLICHYL-DIPHOSPHOOLIGOSACCHARIDE--PROTEIN GLYCOSYLTRANSFERASE SUBUNIT STT3B"/>
    <property type="match status" value="1"/>
</dbReference>
<evidence type="ECO:0000256" key="9">
    <source>
        <dbReference type="ARBA" id="ARBA00022723"/>
    </source>
</evidence>
<comment type="subcellular location">
    <subcellularLocation>
        <location evidence="3">Endomembrane system</location>
        <topology evidence="3">Multi-pass membrane protein</topology>
    </subcellularLocation>
</comment>
<dbReference type="AlphaFoldDB" id="A0AAE0L8V6"/>
<name>A0AAE0L8V6_9CHLO</name>
<evidence type="ECO:0000256" key="10">
    <source>
        <dbReference type="ARBA" id="ARBA00022842"/>
    </source>
</evidence>
<evidence type="ECO:0000313" key="17">
    <source>
        <dbReference type="Proteomes" id="UP001190700"/>
    </source>
</evidence>
<comment type="similarity">
    <text evidence="5">Belongs to the STT3 family.</text>
</comment>
<accession>A0AAE0L8V6</accession>
<dbReference type="InterPro" id="IPR036770">
    <property type="entry name" value="Ankyrin_rpt-contain_sf"/>
</dbReference>
<feature type="domain" description="STT3/PglB/AglB core" evidence="15">
    <location>
        <begin position="135"/>
        <end position="192"/>
    </location>
</feature>
<evidence type="ECO:0000313" key="16">
    <source>
        <dbReference type="EMBL" id="KAK3275990.1"/>
    </source>
</evidence>
<evidence type="ECO:0000256" key="8">
    <source>
        <dbReference type="ARBA" id="ARBA00022692"/>
    </source>
</evidence>
<evidence type="ECO:0000259" key="15">
    <source>
        <dbReference type="Pfam" id="PF21436"/>
    </source>
</evidence>
<comment type="cofactor">
    <cofactor evidence="2">
        <name>Mg(2+)</name>
        <dbReference type="ChEBI" id="CHEBI:18420"/>
    </cofactor>
</comment>
<gene>
    <name evidence="16" type="ORF">CYMTET_15914</name>
</gene>
<dbReference type="Pfam" id="PF21436">
    <property type="entry name" value="STT3-PglB_core"/>
    <property type="match status" value="1"/>
</dbReference>
<evidence type="ECO:0000256" key="12">
    <source>
        <dbReference type="ARBA" id="ARBA00023136"/>
    </source>
</evidence>
<dbReference type="InterPro" id="IPR048999">
    <property type="entry name" value="STT3-PglB_core"/>
</dbReference>
<dbReference type="EMBL" id="LGRX02006843">
    <property type="protein sequence ID" value="KAK3275990.1"/>
    <property type="molecule type" value="Genomic_DNA"/>
</dbReference>
<evidence type="ECO:0000256" key="7">
    <source>
        <dbReference type="ARBA" id="ARBA00022679"/>
    </source>
</evidence>
<dbReference type="Gene3D" id="3.40.50.12610">
    <property type="match status" value="1"/>
</dbReference>
<keyword evidence="13" id="KW-0464">Manganese</keyword>
<dbReference type="SUPFAM" id="SSF48403">
    <property type="entry name" value="Ankyrin repeat"/>
    <property type="match status" value="1"/>
</dbReference>
<comment type="cofactor">
    <cofactor evidence="1">
        <name>Mn(2+)</name>
        <dbReference type="ChEBI" id="CHEBI:29035"/>
    </cofactor>
</comment>
<keyword evidence="11" id="KW-1133">Transmembrane helix</keyword>
<reference evidence="16 17" key="1">
    <citation type="journal article" date="2015" name="Genome Biol. Evol.">
        <title>Comparative Genomics of a Bacterivorous Green Alga Reveals Evolutionary Causalities and Consequences of Phago-Mixotrophic Mode of Nutrition.</title>
        <authorList>
            <person name="Burns J.A."/>
            <person name="Paasch A."/>
            <person name="Narechania A."/>
            <person name="Kim E."/>
        </authorList>
    </citation>
    <scope>NUCLEOTIDE SEQUENCE [LARGE SCALE GENOMIC DNA]</scope>
    <source>
        <strain evidence="16 17">PLY_AMNH</strain>
    </source>
</reference>
<comment type="caution">
    <text evidence="16">The sequence shown here is derived from an EMBL/GenBank/DDBJ whole genome shotgun (WGS) entry which is preliminary data.</text>
</comment>
<keyword evidence="8" id="KW-0812">Transmembrane</keyword>
<dbReference type="InterPro" id="IPR003674">
    <property type="entry name" value="Oligo_trans_STT3"/>
</dbReference>
<dbReference type="GO" id="GO:0046872">
    <property type="term" value="F:metal ion binding"/>
    <property type="evidence" value="ECO:0007669"/>
    <property type="project" value="UniProtKB-KW"/>
</dbReference>
<dbReference type="PANTHER" id="PTHR13872">
    <property type="entry name" value="DOLICHYL-DIPHOSPHOOLIGOSACCHARIDE--PROTEIN GLYCOSYLTRANSFERASE SUBUNIT"/>
    <property type="match status" value="1"/>
</dbReference>
<dbReference type="FunFam" id="3.40.50.12610:FF:000003">
    <property type="entry name" value="Oligosaccharyl transferase-like protein"/>
    <property type="match status" value="1"/>
</dbReference>
<feature type="compositionally biased region" description="Low complexity" evidence="14">
    <location>
        <begin position="357"/>
        <end position="369"/>
    </location>
</feature>
<evidence type="ECO:0000256" key="6">
    <source>
        <dbReference type="ARBA" id="ARBA00022676"/>
    </source>
</evidence>
<evidence type="ECO:0000256" key="3">
    <source>
        <dbReference type="ARBA" id="ARBA00004127"/>
    </source>
</evidence>
<evidence type="ECO:0000256" key="11">
    <source>
        <dbReference type="ARBA" id="ARBA00022989"/>
    </source>
</evidence>
<keyword evidence="9" id="KW-0479">Metal-binding</keyword>
<keyword evidence="10" id="KW-0460">Magnesium</keyword>